<evidence type="ECO:0000313" key="2">
    <source>
        <dbReference type="EMBL" id="PHK07299.1"/>
    </source>
</evidence>
<comment type="caution">
    <text evidence="2">The sequence shown here is derived from an EMBL/GenBank/DDBJ whole genome shotgun (WGS) entry which is preliminary data.</text>
</comment>
<name>A0A9Q6ENF5_NOSLI</name>
<dbReference type="PROSITE" id="PS51750">
    <property type="entry name" value="BRO_N"/>
    <property type="match status" value="1"/>
</dbReference>
<dbReference type="RefSeq" id="WP_180267260.1">
    <property type="nucleotide sequence ID" value="NZ_LAHD01000002.1"/>
</dbReference>
<gene>
    <name evidence="2" type="ORF">VF08_01500</name>
</gene>
<protein>
    <recommendedName>
        <fullName evidence="1">Bro-N domain-containing protein</fullName>
    </recommendedName>
</protein>
<dbReference type="PANTHER" id="PTHR36180">
    <property type="entry name" value="DNA-BINDING PROTEIN-RELATED-RELATED"/>
    <property type="match status" value="1"/>
</dbReference>
<dbReference type="PANTHER" id="PTHR36180:SF2">
    <property type="entry name" value="BRO FAMILY PROTEIN"/>
    <property type="match status" value="1"/>
</dbReference>
<dbReference type="GeneID" id="57099143"/>
<dbReference type="Pfam" id="PF02498">
    <property type="entry name" value="Bro-N"/>
    <property type="match status" value="1"/>
</dbReference>
<feature type="domain" description="Bro-N" evidence="1">
    <location>
        <begin position="1"/>
        <end position="104"/>
    </location>
</feature>
<dbReference type="Proteomes" id="UP000222310">
    <property type="component" value="Unassembled WGS sequence"/>
</dbReference>
<proteinExistence type="predicted"/>
<dbReference type="AlphaFoldDB" id="A0A9Q6ENF5"/>
<sequence length="273" mass="30046">MSSLTVFQFESKEVRFVGTALDPWWVAADVCAVLDIRNSRDAIARLDEDEKGVGNIDTPGGSQEMTIINESGLYSLILTSRKPQAKRFKKWMTSEVLPSIRKTGKYKLPPSEQSPTLQQLDTKLLPPSVEEICQVVELTLGKTELHLNLIAGVKLNAIAASHPNLIATTETAKSALSISVKEELVRPTQLSRKLEAKTGQKWSAIRVNKTLVDQGFQILNPDGKNPAYLPTEKGSSYSQLVLDTAKGRDKTIQSLQWHLSVLEVLEVKDAGAP</sequence>
<accession>A0A9Q6ENF5</accession>
<organism evidence="2 3">
    <name type="scientific">Nostoc linckia z8</name>
    <dbReference type="NCBI Taxonomy" id="1628746"/>
    <lineage>
        <taxon>Bacteria</taxon>
        <taxon>Bacillati</taxon>
        <taxon>Cyanobacteriota</taxon>
        <taxon>Cyanophyceae</taxon>
        <taxon>Nostocales</taxon>
        <taxon>Nostocaceae</taxon>
        <taxon>Nostoc</taxon>
    </lineage>
</organism>
<dbReference type="InterPro" id="IPR003497">
    <property type="entry name" value="BRO_N_domain"/>
</dbReference>
<evidence type="ECO:0000259" key="1">
    <source>
        <dbReference type="PROSITE" id="PS51750"/>
    </source>
</evidence>
<reference evidence="2 3" key="1">
    <citation type="submission" date="2015-02" db="EMBL/GenBank/DDBJ databases">
        <title>Nostoc linckia genome annotation.</title>
        <authorList>
            <person name="Zhou Z."/>
        </authorList>
    </citation>
    <scope>NUCLEOTIDE SEQUENCE [LARGE SCALE GENOMIC DNA]</scope>
    <source>
        <strain evidence="3">z8</strain>
    </source>
</reference>
<dbReference type="EMBL" id="LAHD01000002">
    <property type="protein sequence ID" value="PHK07299.1"/>
    <property type="molecule type" value="Genomic_DNA"/>
</dbReference>
<evidence type="ECO:0000313" key="3">
    <source>
        <dbReference type="Proteomes" id="UP000222310"/>
    </source>
</evidence>
<dbReference type="SMART" id="SM01040">
    <property type="entry name" value="Bro-N"/>
    <property type="match status" value="1"/>
</dbReference>